<evidence type="ECO:0000313" key="4">
    <source>
        <dbReference type="Proteomes" id="UP000277236"/>
    </source>
</evidence>
<keyword evidence="2" id="KW-1133">Transmembrane helix</keyword>
<organism evidence="3 4">
    <name type="scientific">Pseudomonas cichorii</name>
    <dbReference type="NCBI Taxonomy" id="36746"/>
    <lineage>
        <taxon>Bacteria</taxon>
        <taxon>Pseudomonadati</taxon>
        <taxon>Pseudomonadota</taxon>
        <taxon>Gammaproteobacteria</taxon>
        <taxon>Pseudomonadales</taxon>
        <taxon>Pseudomonadaceae</taxon>
        <taxon>Pseudomonas</taxon>
    </lineage>
</organism>
<feature type="transmembrane region" description="Helical" evidence="2">
    <location>
        <begin position="59"/>
        <end position="82"/>
    </location>
</feature>
<protein>
    <recommendedName>
        <fullName evidence="5">Iron uptake protein</fullName>
    </recommendedName>
</protein>
<dbReference type="Proteomes" id="UP000277236">
    <property type="component" value="Unassembled WGS sequence"/>
</dbReference>
<dbReference type="EMBL" id="RBRE01000005">
    <property type="protein sequence ID" value="RMQ50685.1"/>
    <property type="molecule type" value="Genomic_DNA"/>
</dbReference>
<feature type="transmembrane region" description="Helical" evidence="2">
    <location>
        <begin position="116"/>
        <end position="137"/>
    </location>
</feature>
<keyword evidence="2" id="KW-0812">Transmembrane</keyword>
<evidence type="ECO:0000313" key="3">
    <source>
        <dbReference type="EMBL" id="RMQ50685.1"/>
    </source>
</evidence>
<dbReference type="InterPro" id="IPR022109">
    <property type="entry name" value="DUF3649"/>
</dbReference>
<dbReference type="Pfam" id="PF12365">
    <property type="entry name" value="DUF3649"/>
    <property type="match status" value="1"/>
</dbReference>
<feature type="region of interest" description="Disordered" evidence="1">
    <location>
        <begin position="21"/>
        <end position="41"/>
    </location>
</feature>
<reference evidence="3 4" key="1">
    <citation type="submission" date="2018-08" db="EMBL/GenBank/DDBJ databases">
        <title>Recombination of ecologically and evolutionarily significant loci maintains genetic cohesion in the Pseudomonas syringae species complex.</title>
        <authorList>
            <person name="Dillon M."/>
            <person name="Thakur S."/>
            <person name="Almeida R.N.D."/>
            <person name="Weir B.S."/>
            <person name="Guttman D.S."/>
        </authorList>
    </citation>
    <scope>NUCLEOTIDE SEQUENCE [LARGE SCALE GENOMIC DNA]</scope>
    <source>
        <strain evidence="3 4">ICMP 3353</strain>
    </source>
</reference>
<proteinExistence type="predicted"/>
<evidence type="ECO:0000256" key="2">
    <source>
        <dbReference type="SAM" id="Phobius"/>
    </source>
</evidence>
<accession>A0A3M4MAF1</accession>
<evidence type="ECO:0000256" key="1">
    <source>
        <dbReference type="SAM" id="MobiDB-lite"/>
    </source>
</evidence>
<evidence type="ECO:0008006" key="5">
    <source>
        <dbReference type="Google" id="ProtNLM"/>
    </source>
</evidence>
<sequence>MGANRRFNGLASGICPGSSGLGKGSRMHGTTLNSPAANKRPAKGSGVTTAYRLAVTSRALAAIFAGYLLASVTSICVAQWLPMPRAEAVVTAMMLSFLVYLVAVLWCFACRTALQAWVGVLLPCALLGAVYACGRWLP</sequence>
<gene>
    <name evidence="3" type="ORF">ALQ04_05344</name>
</gene>
<comment type="caution">
    <text evidence="3">The sequence shown here is derived from an EMBL/GenBank/DDBJ whole genome shotgun (WGS) entry which is preliminary data.</text>
</comment>
<name>A0A3M4MAF1_PSECI</name>
<keyword evidence="2" id="KW-0472">Membrane</keyword>
<feature type="transmembrane region" description="Helical" evidence="2">
    <location>
        <begin position="88"/>
        <end position="109"/>
    </location>
</feature>
<dbReference type="AlphaFoldDB" id="A0A3M4MAF1"/>